<dbReference type="Pfam" id="PF00497">
    <property type="entry name" value="SBP_bac_3"/>
    <property type="match status" value="1"/>
</dbReference>
<dbReference type="InterPro" id="IPR001638">
    <property type="entry name" value="Solute-binding_3/MltF_N"/>
</dbReference>
<organism evidence="3 4">
    <name type="scientific">Microbacterium oxydans</name>
    <dbReference type="NCBI Taxonomy" id="82380"/>
    <lineage>
        <taxon>Bacteria</taxon>
        <taxon>Bacillati</taxon>
        <taxon>Actinomycetota</taxon>
        <taxon>Actinomycetes</taxon>
        <taxon>Micrococcales</taxon>
        <taxon>Microbacteriaceae</taxon>
        <taxon>Microbacterium</taxon>
    </lineage>
</organism>
<keyword evidence="1" id="KW-0812">Transmembrane</keyword>
<accession>A0A0F0KRI1</accession>
<dbReference type="EMBL" id="JYIV01000023">
    <property type="protein sequence ID" value="KJL23483.1"/>
    <property type="molecule type" value="Genomic_DNA"/>
</dbReference>
<sequence length="166" mass="17564">MGNQMSIKRRCSAAAIGGVVGTAMMLVGCAGIPVDVDGTLHDAQGGDLSVGITHNPPWTDTTDPDKPSGEDVRLVEKFAESIDATVVWTEGSEAILTDQLHSGSLDLVIGGFTDDTPWTDKAAITAPYDDEHVAGATKKHVMLTVLGENQFLTTLETFLLEHGDDK</sequence>
<reference evidence="3 4" key="1">
    <citation type="submission" date="2015-02" db="EMBL/GenBank/DDBJ databases">
        <title>Draft genome sequences of ten Microbacterium spp. with emphasis on heavy metal contaminated environments.</title>
        <authorList>
            <person name="Corretto E."/>
        </authorList>
    </citation>
    <scope>NUCLEOTIDE SEQUENCE [LARGE SCALE GENOMIC DNA]</scope>
    <source>
        <strain evidence="3 4">BEL163</strain>
    </source>
</reference>
<evidence type="ECO:0000313" key="4">
    <source>
        <dbReference type="Proteomes" id="UP000033725"/>
    </source>
</evidence>
<keyword evidence="1" id="KW-1133">Transmembrane helix</keyword>
<gene>
    <name evidence="3" type="ORF">RN51_01569</name>
</gene>
<dbReference type="Proteomes" id="UP000033725">
    <property type="component" value="Unassembled WGS sequence"/>
</dbReference>
<name>A0A0F0KRI1_9MICO</name>
<dbReference type="SUPFAM" id="SSF53850">
    <property type="entry name" value="Periplasmic binding protein-like II"/>
    <property type="match status" value="1"/>
</dbReference>
<protein>
    <submittedName>
        <fullName evidence="3">Bacterial extracellular solute-binding protein, family 3</fullName>
    </submittedName>
</protein>
<feature type="transmembrane region" description="Helical" evidence="1">
    <location>
        <begin position="12"/>
        <end position="34"/>
    </location>
</feature>
<evidence type="ECO:0000256" key="1">
    <source>
        <dbReference type="SAM" id="Phobius"/>
    </source>
</evidence>
<comment type="caution">
    <text evidence="3">The sequence shown here is derived from an EMBL/GenBank/DDBJ whole genome shotgun (WGS) entry which is preliminary data.</text>
</comment>
<keyword evidence="1" id="KW-0472">Membrane</keyword>
<evidence type="ECO:0000259" key="2">
    <source>
        <dbReference type="Pfam" id="PF00497"/>
    </source>
</evidence>
<dbReference type="Gene3D" id="3.40.190.10">
    <property type="entry name" value="Periplasmic binding protein-like II"/>
    <property type="match status" value="1"/>
</dbReference>
<dbReference type="AlphaFoldDB" id="A0A0F0KRI1"/>
<proteinExistence type="predicted"/>
<evidence type="ECO:0000313" key="3">
    <source>
        <dbReference type="EMBL" id="KJL23483.1"/>
    </source>
</evidence>
<dbReference type="PATRIC" id="fig|82380.10.peg.1577"/>
<feature type="domain" description="Solute-binding protein family 3/N-terminal" evidence="2">
    <location>
        <begin position="49"/>
        <end position="140"/>
    </location>
</feature>